<dbReference type="STRING" id="1236989.JCM15548_11481"/>
<keyword evidence="3" id="KW-1185">Reference proteome</keyword>
<feature type="domain" description="Peptidase M16 C-terminal" evidence="1">
    <location>
        <begin position="1"/>
        <end position="79"/>
    </location>
</feature>
<dbReference type="EMBL" id="BAZW01000008">
    <property type="protein sequence ID" value="GAO29307.1"/>
    <property type="molecule type" value="Genomic_DNA"/>
</dbReference>
<evidence type="ECO:0000313" key="3">
    <source>
        <dbReference type="Proteomes" id="UP000032900"/>
    </source>
</evidence>
<gene>
    <name evidence="2" type="ORF">JCM15548_11481</name>
</gene>
<sequence length="148" mass="17074">MSGGQSSRLYRELVDNKQLALQVGSFPIPFNEPAINLTFAFSNMGIDPQELEAAMDTEIEKVRNELIPEKEFQKLKNQYENQIIGGNYKIAERAHNLATAYTYFGDASLINKELDHYMAVTREDIQRVAQEYFTDDNRVVLYYLPKQN</sequence>
<evidence type="ECO:0000259" key="1">
    <source>
        <dbReference type="Pfam" id="PF05193"/>
    </source>
</evidence>
<dbReference type="GO" id="GO:0046872">
    <property type="term" value="F:metal ion binding"/>
    <property type="evidence" value="ECO:0007669"/>
    <property type="project" value="InterPro"/>
</dbReference>
<reference evidence="2 3" key="1">
    <citation type="journal article" date="2015" name="Microbes Environ.">
        <title>Distribution and evolution of nitrogen fixation genes in the phylum bacteroidetes.</title>
        <authorList>
            <person name="Inoue J."/>
            <person name="Oshima K."/>
            <person name="Suda W."/>
            <person name="Sakamoto M."/>
            <person name="Iino T."/>
            <person name="Noda S."/>
            <person name="Hongoh Y."/>
            <person name="Hattori M."/>
            <person name="Ohkuma M."/>
        </authorList>
    </citation>
    <scope>NUCLEOTIDE SEQUENCE [LARGE SCALE GENOMIC DNA]</scope>
    <source>
        <strain evidence="2">JCM 15548</strain>
    </source>
</reference>
<proteinExistence type="predicted"/>
<dbReference type="Pfam" id="PF05193">
    <property type="entry name" value="Peptidase_M16_C"/>
    <property type="match status" value="1"/>
</dbReference>
<dbReference type="SUPFAM" id="SSF63411">
    <property type="entry name" value="LuxS/MPP-like metallohydrolase"/>
    <property type="match status" value="1"/>
</dbReference>
<evidence type="ECO:0000313" key="2">
    <source>
        <dbReference type="EMBL" id="GAO29307.1"/>
    </source>
</evidence>
<protein>
    <submittedName>
        <fullName evidence="2">Insulinase-like:peptidase M16, C-terminal</fullName>
    </submittedName>
</protein>
<dbReference type="AlphaFoldDB" id="A0A0E9LUP0"/>
<dbReference type="InterPro" id="IPR011249">
    <property type="entry name" value="Metalloenz_LuxS/M16"/>
</dbReference>
<dbReference type="Proteomes" id="UP000032900">
    <property type="component" value="Unassembled WGS sequence"/>
</dbReference>
<name>A0A0E9LUP0_9BACT</name>
<comment type="caution">
    <text evidence="2">The sequence shown here is derived from an EMBL/GenBank/DDBJ whole genome shotgun (WGS) entry which is preliminary data.</text>
</comment>
<dbReference type="InterPro" id="IPR007863">
    <property type="entry name" value="Peptidase_M16_C"/>
</dbReference>
<dbReference type="Gene3D" id="3.30.830.10">
    <property type="entry name" value="Metalloenzyme, LuxS/M16 peptidase-like"/>
    <property type="match status" value="1"/>
</dbReference>
<accession>A0A0E9LUP0</accession>
<organism evidence="2 3">
    <name type="scientific">Geofilum rubicundum JCM 15548</name>
    <dbReference type="NCBI Taxonomy" id="1236989"/>
    <lineage>
        <taxon>Bacteria</taxon>
        <taxon>Pseudomonadati</taxon>
        <taxon>Bacteroidota</taxon>
        <taxon>Bacteroidia</taxon>
        <taxon>Marinilabiliales</taxon>
        <taxon>Marinilabiliaceae</taxon>
        <taxon>Geofilum</taxon>
    </lineage>
</organism>